<feature type="signal peptide" evidence="2">
    <location>
        <begin position="1"/>
        <end position="24"/>
    </location>
</feature>
<dbReference type="EMBL" id="VLKY01000006">
    <property type="protein sequence ID" value="TWI54267.1"/>
    <property type="molecule type" value="Genomic_DNA"/>
</dbReference>
<proteinExistence type="predicted"/>
<dbReference type="PANTHER" id="PTHR15032">
    <property type="entry name" value="N-ACYL-PHOSPHATIDYLETHANOLAMINE-HYDROLYZING PHOSPHOLIPASE D"/>
    <property type="match status" value="1"/>
</dbReference>
<dbReference type="PROSITE" id="PS51257">
    <property type="entry name" value="PROKAR_LIPOPROTEIN"/>
    <property type="match status" value="1"/>
</dbReference>
<dbReference type="SUPFAM" id="SSF56281">
    <property type="entry name" value="Metallo-hydrolase/oxidoreductase"/>
    <property type="match status" value="1"/>
</dbReference>
<gene>
    <name evidence="4" type="ORF">IQ22_02130</name>
</gene>
<dbReference type="GO" id="GO:0005737">
    <property type="term" value="C:cytoplasm"/>
    <property type="evidence" value="ECO:0007669"/>
    <property type="project" value="TreeGrafter"/>
</dbReference>
<keyword evidence="2" id="KW-0732">Signal</keyword>
<dbReference type="Proteomes" id="UP000316905">
    <property type="component" value="Unassembled WGS sequence"/>
</dbReference>
<accession>A0A562QBY1</accession>
<dbReference type="InterPro" id="IPR036866">
    <property type="entry name" value="RibonucZ/Hydroxyglut_hydro"/>
</dbReference>
<sequence>MRIFRSLWLVNLLALAGCSAPEYNGPPSDHFDGENFYNLEPFSKKSFWTLIKWQLTRERPEWVWQDLPAQPSVPPERVHGDALRVTYINHATLLIQHRGLNILTDPVWSERVSPFSFIGPKRYHDPGVALENLPPLDLIFVSHSHYDHLDLATLRRLAERNPLTPVITLLGNAALIRKEAGFGNVTEMDWWQSQPLGQDITLHVVPSQHWSARTRFDTNRTLWGGFVLESPSGPLYFPGDTAWGGHFQRIYDRFGPMRFSALSIGAYEPRWFMRSSHMNPEEAVAAHKVLQSQTSMGIHFGTFPLSDEEQFAPPRDLAAERQKQGLPDEAFRAPLPGESWDITVRPVSEDAS</sequence>
<protein>
    <submittedName>
        <fullName evidence="4">L-ascorbate metabolism protein UlaG (Beta-lactamase superfamily)</fullName>
    </submittedName>
</protein>
<dbReference type="RefSeq" id="WP_145141448.1">
    <property type="nucleotide sequence ID" value="NZ_VLKY01000006.1"/>
</dbReference>
<name>A0A562QBY1_9PSED</name>
<feature type="domain" description="Metallo-beta-lactamase" evidence="3">
    <location>
        <begin position="101"/>
        <end position="300"/>
    </location>
</feature>
<dbReference type="Gene3D" id="3.60.15.10">
    <property type="entry name" value="Ribonuclease Z/Hydroxyacylglutathione hydrolase-like"/>
    <property type="match status" value="1"/>
</dbReference>
<dbReference type="PANTHER" id="PTHR15032:SF4">
    <property type="entry name" value="N-ACYL-PHOSPHATIDYLETHANOLAMINE-HYDROLYZING PHOSPHOLIPASE D"/>
    <property type="match status" value="1"/>
</dbReference>
<dbReference type="InterPro" id="IPR001279">
    <property type="entry name" value="Metallo-B-lactamas"/>
</dbReference>
<dbReference type="Pfam" id="PF12706">
    <property type="entry name" value="Lactamase_B_2"/>
    <property type="match status" value="1"/>
</dbReference>
<evidence type="ECO:0000313" key="5">
    <source>
        <dbReference type="Proteomes" id="UP000316905"/>
    </source>
</evidence>
<evidence type="ECO:0000259" key="3">
    <source>
        <dbReference type="Pfam" id="PF12706"/>
    </source>
</evidence>
<organism evidence="4 5">
    <name type="scientific">Pseudomonas duriflava</name>
    <dbReference type="NCBI Taxonomy" id="459528"/>
    <lineage>
        <taxon>Bacteria</taxon>
        <taxon>Pseudomonadati</taxon>
        <taxon>Pseudomonadota</taxon>
        <taxon>Gammaproteobacteria</taxon>
        <taxon>Pseudomonadales</taxon>
        <taxon>Pseudomonadaceae</taxon>
        <taxon>Pseudomonas</taxon>
    </lineage>
</organism>
<evidence type="ECO:0000313" key="4">
    <source>
        <dbReference type="EMBL" id="TWI54267.1"/>
    </source>
</evidence>
<dbReference type="AlphaFoldDB" id="A0A562QBY1"/>
<evidence type="ECO:0000256" key="1">
    <source>
        <dbReference type="SAM" id="MobiDB-lite"/>
    </source>
</evidence>
<reference evidence="4 5" key="1">
    <citation type="journal article" date="2015" name="Stand. Genomic Sci.">
        <title>Genomic Encyclopedia of Bacterial and Archaeal Type Strains, Phase III: the genomes of soil and plant-associated and newly described type strains.</title>
        <authorList>
            <person name="Whitman W.B."/>
            <person name="Woyke T."/>
            <person name="Klenk H.P."/>
            <person name="Zhou Y."/>
            <person name="Lilburn T.G."/>
            <person name="Beck B.J."/>
            <person name="De Vos P."/>
            <person name="Vandamme P."/>
            <person name="Eisen J.A."/>
            <person name="Garrity G."/>
            <person name="Hugenholtz P."/>
            <person name="Kyrpides N.C."/>
        </authorList>
    </citation>
    <scope>NUCLEOTIDE SEQUENCE [LARGE SCALE GENOMIC DNA]</scope>
    <source>
        <strain evidence="4 5">CGMCC 1.6858</strain>
    </source>
</reference>
<comment type="caution">
    <text evidence="4">The sequence shown here is derived from an EMBL/GenBank/DDBJ whole genome shotgun (WGS) entry which is preliminary data.</text>
</comment>
<feature type="region of interest" description="Disordered" evidence="1">
    <location>
        <begin position="311"/>
        <end position="336"/>
    </location>
</feature>
<feature type="chain" id="PRO_5022169041" evidence="2">
    <location>
        <begin position="25"/>
        <end position="352"/>
    </location>
</feature>
<evidence type="ECO:0000256" key="2">
    <source>
        <dbReference type="SAM" id="SignalP"/>
    </source>
</evidence>
<dbReference type="OrthoDB" id="9805728at2"/>
<keyword evidence="5" id="KW-1185">Reference proteome</keyword>